<dbReference type="RefSeq" id="WP_249868576.1">
    <property type="nucleotide sequence ID" value="NZ_JAMGBC010000001.1"/>
</dbReference>
<name>A0ABT0RHD9_9SPHN</name>
<dbReference type="EMBL" id="JAMGBC010000001">
    <property type="protein sequence ID" value="MCL6679694.1"/>
    <property type="molecule type" value="Genomic_DNA"/>
</dbReference>
<sequence length="73" mass="7480">MSETAQILAFLSALLLAASVAIWAKLRGPLLQRLDGTRASNAAPAELVTQVLVAAFGVAVLAAVLAVVGWIIP</sequence>
<reference evidence="2" key="1">
    <citation type="submission" date="2022-05" db="EMBL/GenBank/DDBJ databases">
        <authorList>
            <person name="Jo J.-H."/>
            <person name="Im W.-T."/>
        </authorList>
    </citation>
    <scope>NUCLEOTIDE SEQUENCE</scope>
    <source>
        <strain evidence="2">RG327</strain>
    </source>
</reference>
<keyword evidence="3" id="KW-1185">Reference proteome</keyword>
<evidence type="ECO:0000256" key="1">
    <source>
        <dbReference type="SAM" id="Phobius"/>
    </source>
</evidence>
<organism evidence="2 3">
    <name type="scientific">Sphingomonas anseongensis</name>
    <dbReference type="NCBI Taxonomy" id="2908207"/>
    <lineage>
        <taxon>Bacteria</taxon>
        <taxon>Pseudomonadati</taxon>
        <taxon>Pseudomonadota</taxon>
        <taxon>Alphaproteobacteria</taxon>
        <taxon>Sphingomonadales</taxon>
        <taxon>Sphingomonadaceae</taxon>
        <taxon>Sphingomonas</taxon>
    </lineage>
</organism>
<keyword evidence="1" id="KW-1133">Transmembrane helix</keyword>
<comment type="caution">
    <text evidence="2">The sequence shown here is derived from an EMBL/GenBank/DDBJ whole genome shotgun (WGS) entry which is preliminary data.</text>
</comment>
<keyword evidence="1" id="KW-0812">Transmembrane</keyword>
<keyword evidence="1" id="KW-0472">Membrane</keyword>
<gene>
    <name evidence="2" type="ORF">LZ519_10270</name>
</gene>
<feature type="transmembrane region" description="Helical" evidence="1">
    <location>
        <begin position="48"/>
        <end position="72"/>
    </location>
</feature>
<dbReference type="Proteomes" id="UP001165343">
    <property type="component" value="Unassembled WGS sequence"/>
</dbReference>
<evidence type="ECO:0000313" key="2">
    <source>
        <dbReference type="EMBL" id="MCL6679694.1"/>
    </source>
</evidence>
<evidence type="ECO:0000313" key="3">
    <source>
        <dbReference type="Proteomes" id="UP001165343"/>
    </source>
</evidence>
<accession>A0ABT0RHD9</accession>
<protein>
    <submittedName>
        <fullName evidence="2">Uncharacterized protein</fullName>
    </submittedName>
</protein>
<proteinExistence type="predicted"/>